<dbReference type="PROSITE" id="PS50949">
    <property type="entry name" value="HTH_GNTR"/>
    <property type="match status" value="1"/>
</dbReference>
<evidence type="ECO:0000313" key="6">
    <source>
        <dbReference type="Proteomes" id="UP000554342"/>
    </source>
</evidence>
<protein>
    <submittedName>
        <fullName evidence="5">DNA-binding GntR family transcriptional regulator</fullName>
    </submittedName>
</protein>
<dbReference type="InterPro" id="IPR036390">
    <property type="entry name" value="WH_DNA-bd_sf"/>
</dbReference>
<proteinExistence type="predicted"/>
<accession>A0A840Z1Z9</accession>
<keyword evidence="1" id="KW-0805">Transcription regulation</keyword>
<evidence type="ECO:0000256" key="1">
    <source>
        <dbReference type="ARBA" id="ARBA00023015"/>
    </source>
</evidence>
<dbReference type="SMART" id="SM00345">
    <property type="entry name" value="HTH_GNTR"/>
    <property type="match status" value="1"/>
</dbReference>
<organism evidence="5 6">
    <name type="scientific">Stakelama sediminis</name>
    <dbReference type="NCBI Taxonomy" id="463200"/>
    <lineage>
        <taxon>Bacteria</taxon>
        <taxon>Pseudomonadati</taxon>
        <taxon>Pseudomonadota</taxon>
        <taxon>Alphaproteobacteria</taxon>
        <taxon>Sphingomonadales</taxon>
        <taxon>Sphingomonadaceae</taxon>
        <taxon>Stakelama</taxon>
    </lineage>
</organism>
<sequence length="198" mass="21988">MNAGATTERIYGAIRDRLMSGQYRPGARIDLPALADELMSSVTPVRDALHLMVGEQLLENPSGEGFHIPGVSVPALSDLYSWNCDILMLALRNRAPAETDTPSVAGTDRACADRTAQCFSRIARRSVNSELHRAIASVNDRLHCVRMVEPRQFPGWENELAGINQALEDQDLTAARGRLRSYHRRRLTALPAMVRILR</sequence>
<dbReference type="EMBL" id="JACIJI010000007">
    <property type="protein sequence ID" value="MBB5719923.1"/>
    <property type="molecule type" value="Genomic_DNA"/>
</dbReference>
<evidence type="ECO:0000313" key="5">
    <source>
        <dbReference type="EMBL" id="MBB5719923.1"/>
    </source>
</evidence>
<feature type="domain" description="HTH gntR-type" evidence="4">
    <location>
        <begin position="4"/>
        <end position="71"/>
    </location>
</feature>
<dbReference type="Gene3D" id="1.10.10.10">
    <property type="entry name" value="Winged helix-like DNA-binding domain superfamily/Winged helix DNA-binding domain"/>
    <property type="match status" value="1"/>
</dbReference>
<comment type="caution">
    <text evidence="5">The sequence shown here is derived from an EMBL/GenBank/DDBJ whole genome shotgun (WGS) entry which is preliminary data.</text>
</comment>
<reference evidence="5 6" key="1">
    <citation type="submission" date="2020-08" db="EMBL/GenBank/DDBJ databases">
        <title>Genomic Encyclopedia of Type Strains, Phase IV (KMG-IV): sequencing the most valuable type-strain genomes for metagenomic binning, comparative biology and taxonomic classification.</title>
        <authorList>
            <person name="Goeker M."/>
        </authorList>
    </citation>
    <scope>NUCLEOTIDE SEQUENCE [LARGE SCALE GENOMIC DNA]</scope>
    <source>
        <strain evidence="5 6">DSM 27203</strain>
    </source>
</reference>
<gene>
    <name evidence="5" type="ORF">FHR23_002882</name>
</gene>
<dbReference type="Proteomes" id="UP000554342">
    <property type="component" value="Unassembled WGS sequence"/>
</dbReference>
<dbReference type="AlphaFoldDB" id="A0A840Z1Z9"/>
<dbReference type="RefSeq" id="WP_184005303.1">
    <property type="nucleotide sequence ID" value="NZ_BAABIF010000011.1"/>
</dbReference>
<dbReference type="GO" id="GO:0003700">
    <property type="term" value="F:DNA-binding transcription factor activity"/>
    <property type="evidence" value="ECO:0007669"/>
    <property type="project" value="InterPro"/>
</dbReference>
<dbReference type="GO" id="GO:0003677">
    <property type="term" value="F:DNA binding"/>
    <property type="evidence" value="ECO:0007669"/>
    <property type="project" value="UniProtKB-KW"/>
</dbReference>
<keyword evidence="3" id="KW-0804">Transcription</keyword>
<keyword evidence="2 5" id="KW-0238">DNA-binding</keyword>
<evidence type="ECO:0000256" key="2">
    <source>
        <dbReference type="ARBA" id="ARBA00023125"/>
    </source>
</evidence>
<evidence type="ECO:0000256" key="3">
    <source>
        <dbReference type="ARBA" id="ARBA00023163"/>
    </source>
</evidence>
<dbReference type="Pfam" id="PF00392">
    <property type="entry name" value="GntR"/>
    <property type="match status" value="1"/>
</dbReference>
<dbReference type="PANTHER" id="PTHR43537:SF5">
    <property type="entry name" value="UXU OPERON TRANSCRIPTIONAL REGULATOR"/>
    <property type="match status" value="1"/>
</dbReference>
<dbReference type="InterPro" id="IPR036388">
    <property type="entry name" value="WH-like_DNA-bd_sf"/>
</dbReference>
<dbReference type="InterPro" id="IPR000524">
    <property type="entry name" value="Tscrpt_reg_HTH_GntR"/>
</dbReference>
<keyword evidence="6" id="KW-1185">Reference proteome</keyword>
<dbReference type="SUPFAM" id="SSF46785">
    <property type="entry name" value="Winged helix' DNA-binding domain"/>
    <property type="match status" value="1"/>
</dbReference>
<name>A0A840Z1Z9_9SPHN</name>
<dbReference type="PANTHER" id="PTHR43537">
    <property type="entry name" value="TRANSCRIPTIONAL REGULATOR, GNTR FAMILY"/>
    <property type="match status" value="1"/>
</dbReference>
<evidence type="ECO:0000259" key="4">
    <source>
        <dbReference type="PROSITE" id="PS50949"/>
    </source>
</evidence>